<dbReference type="InterPro" id="IPR036034">
    <property type="entry name" value="PDZ_sf"/>
</dbReference>
<accession>A0ABS7QQ53</accession>
<evidence type="ECO:0000256" key="3">
    <source>
        <dbReference type="ARBA" id="ARBA00022490"/>
    </source>
</evidence>
<dbReference type="SMART" id="SM00245">
    <property type="entry name" value="TSPc"/>
    <property type="match status" value="1"/>
</dbReference>
<protein>
    <recommendedName>
        <fullName evidence="7">Tricorn protease homolog</fullName>
        <ecNumber evidence="7">3.4.21.-</ecNumber>
    </recommendedName>
</protein>
<evidence type="ECO:0000259" key="8">
    <source>
        <dbReference type="SMART" id="SM00245"/>
    </source>
</evidence>
<dbReference type="Gene3D" id="2.130.10.10">
    <property type="entry name" value="YVTN repeat-like/Quinoprotein amine dehydrogenase"/>
    <property type="match status" value="1"/>
</dbReference>
<name>A0ABS7QQ53_9ACTN</name>
<dbReference type="SUPFAM" id="SSF82171">
    <property type="entry name" value="DPP6 N-terminal domain-like"/>
    <property type="match status" value="1"/>
</dbReference>
<proteinExistence type="inferred from homology"/>
<dbReference type="SUPFAM" id="SSF51004">
    <property type="entry name" value="C-terminal (heme d1) domain of cytochrome cd1-nitrite reductase"/>
    <property type="match status" value="1"/>
</dbReference>
<evidence type="ECO:0000256" key="5">
    <source>
        <dbReference type="ARBA" id="ARBA00022801"/>
    </source>
</evidence>
<dbReference type="InterPro" id="IPR028204">
    <property type="entry name" value="Tricorn_C1"/>
</dbReference>
<dbReference type="InterPro" id="IPR029414">
    <property type="entry name" value="Tricorn_PDZ"/>
</dbReference>
<dbReference type="RefSeq" id="WP_222976581.1">
    <property type="nucleotide sequence ID" value="NZ_JAINVZ010000005.1"/>
</dbReference>
<dbReference type="EMBL" id="JAINVZ010000005">
    <property type="protein sequence ID" value="MBY8885324.1"/>
    <property type="molecule type" value="Genomic_DNA"/>
</dbReference>
<comment type="caution">
    <text evidence="9">The sequence shown here is derived from an EMBL/GenBank/DDBJ whole genome shotgun (WGS) entry which is preliminary data.</text>
</comment>
<gene>
    <name evidence="9" type="ORF">K7472_10750</name>
</gene>
<dbReference type="PANTHER" id="PTHR43253:SF1">
    <property type="entry name" value="TRICORN PROTEASE HOMOLOG 2-RELATED"/>
    <property type="match status" value="1"/>
</dbReference>
<evidence type="ECO:0000256" key="6">
    <source>
        <dbReference type="ARBA" id="ARBA00022825"/>
    </source>
</evidence>
<evidence type="ECO:0000313" key="9">
    <source>
        <dbReference type="EMBL" id="MBY8885324.1"/>
    </source>
</evidence>
<dbReference type="Pfam" id="PF26549">
    <property type="entry name" value="Tricorn_N"/>
    <property type="match status" value="1"/>
</dbReference>
<dbReference type="InterPro" id="IPR015943">
    <property type="entry name" value="WD40/YVTN_repeat-like_dom_sf"/>
</dbReference>
<dbReference type="Pfam" id="PF14684">
    <property type="entry name" value="Tricorn_C1"/>
    <property type="match status" value="1"/>
</dbReference>
<dbReference type="SUPFAM" id="SSF52096">
    <property type="entry name" value="ClpP/crotonase"/>
    <property type="match status" value="1"/>
</dbReference>
<keyword evidence="5 7" id="KW-0378">Hydrolase</keyword>
<dbReference type="SUPFAM" id="SSF50156">
    <property type="entry name" value="PDZ domain-like"/>
    <property type="match status" value="1"/>
</dbReference>
<dbReference type="Pfam" id="PF03572">
    <property type="entry name" value="Peptidase_S41"/>
    <property type="match status" value="1"/>
</dbReference>
<dbReference type="Gene3D" id="3.30.750.44">
    <property type="match status" value="1"/>
</dbReference>
<dbReference type="Proteomes" id="UP001198565">
    <property type="component" value="Unassembled WGS sequence"/>
</dbReference>
<dbReference type="CDD" id="cd07562">
    <property type="entry name" value="Peptidase_S41_TRI"/>
    <property type="match status" value="1"/>
</dbReference>
<dbReference type="InterPro" id="IPR012393">
    <property type="entry name" value="Tricorn_protease"/>
</dbReference>
<evidence type="ECO:0000256" key="2">
    <source>
        <dbReference type="ARBA" id="ARBA00008524"/>
    </source>
</evidence>
<dbReference type="InterPro" id="IPR029045">
    <property type="entry name" value="ClpP/crotonase-like_dom_sf"/>
</dbReference>
<keyword evidence="6 7" id="KW-0720">Serine protease</keyword>
<evidence type="ECO:0000256" key="7">
    <source>
        <dbReference type="PIRNR" id="PIRNR036421"/>
    </source>
</evidence>
<dbReference type="EC" id="3.4.21.-" evidence="7"/>
<comment type="subcellular location">
    <subcellularLocation>
        <location evidence="1 7">Cytoplasm</location>
    </subcellularLocation>
</comment>
<dbReference type="InterPro" id="IPR005151">
    <property type="entry name" value="Tail-specific_protease"/>
</dbReference>
<comment type="similarity">
    <text evidence="2 7">Belongs to the peptidase S41B family.</text>
</comment>
<keyword evidence="10" id="KW-1185">Reference proteome</keyword>
<feature type="domain" description="Tail specific protease" evidence="8">
    <location>
        <begin position="840"/>
        <end position="1030"/>
    </location>
</feature>
<keyword evidence="3 7" id="KW-0963">Cytoplasm</keyword>
<comment type="function">
    <text evidence="7">Degrades oligopeptides.</text>
</comment>
<dbReference type="InterPro" id="IPR011048">
    <property type="entry name" value="Haem_d1_sf"/>
</dbReference>
<dbReference type="Gene3D" id="3.90.226.10">
    <property type="entry name" value="2-enoyl-CoA Hydratase, Chain A, domain 1"/>
    <property type="match status" value="1"/>
</dbReference>
<organism evidence="9 10">
    <name type="scientific">Streptantibioticus parmotrematis</name>
    <dbReference type="NCBI Taxonomy" id="2873249"/>
    <lineage>
        <taxon>Bacteria</taxon>
        <taxon>Bacillati</taxon>
        <taxon>Actinomycetota</taxon>
        <taxon>Actinomycetes</taxon>
        <taxon>Kitasatosporales</taxon>
        <taxon>Streptomycetaceae</taxon>
        <taxon>Streptantibioticus</taxon>
    </lineage>
</organism>
<evidence type="ECO:0000313" key="10">
    <source>
        <dbReference type="Proteomes" id="UP001198565"/>
    </source>
</evidence>
<evidence type="ECO:0000256" key="1">
    <source>
        <dbReference type="ARBA" id="ARBA00004496"/>
    </source>
</evidence>
<dbReference type="PANTHER" id="PTHR43253">
    <property type="entry name" value="TRICORN PROTEASE HOMOLOG 2-RELATED"/>
    <property type="match status" value="1"/>
</dbReference>
<dbReference type="Gene3D" id="2.30.42.10">
    <property type="match status" value="1"/>
</dbReference>
<keyword evidence="4 7" id="KW-0645">Protease</keyword>
<dbReference type="Pfam" id="PF26550">
    <property type="entry name" value="Tricorn_2nd"/>
    <property type="match status" value="1"/>
</dbReference>
<dbReference type="Gene3D" id="2.120.10.60">
    <property type="entry name" value="Tricorn protease N-terminal domain"/>
    <property type="match status" value="1"/>
</dbReference>
<dbReference type="PIRSF" id="PIRSF036421">
    <property type="entry name" value="Tricorn_protease"/>
    <property type="match status" value="1"/>
</dbReference>
<dbReference type="Pfam" id="PF14685">
    <property type="entry name" value="PDZ_Tricorn"/>
    <property type="match status" value="1"/>
</dbReference>
<evidence type="ECO:0000256" key="4">
    <source>
        <dbReference type="ARBA" id="ARBA00022670"/>
    </source>
</evidence>
<reference evidence="9 10" key="1">
    <citation type="submission" date="2021-08" db="EMBL/GenBank/DDBJ databases">
        <title>Streptomyces sp. PTM05 isolated from lichen.</title>
        <authorList>
            <person name="Somphong A."/>
            <person name="Phongsopitanun W."/>
            <person name="Tanasupawat S."/>
        </authorList>
    </citation>
    <scope>NUCLEOTIDE SEQUENCE [LARGE SCALE GENOMIC DNA]</scope>
    <source>
        <strain evidence="9 10">Ptm05</strain>
    </source>
</reference>
<sequence length="1072" mass="115414">MTGPAASGGYLRHPTLRGDTVVFCCEDDLWTVSADGGAASRLTADGVPVSHPRLSLDGTLIAYVGTREGPHEVYVVPLAGGPARRLTHQAARCAVTGWHPVTGEIVYASTAGQPEGFGHRLFAVAPDGGPPRLLYEGPGAALSFGPGGGVVLGRSMADPARRKRYLGGAAGQLWTDTAGSGVFERLPLPGGNPADPCWVGDRIHFTGDHEGNGEVYSCRSDGTDLVRHTDHGDAYVRALSTDGRRLVYQCAGALHLLDPALGTPRRVPVRLAVSGAQHRRRIVTAAGFLDHARLSPDADRLAVVARGKAFTMAPWSGPVRRHGVAEGTRYRLLEWLSDARRLVAVAADEGPDERLALLSAEGGAEVAVLPLGGHGVVTALAAAPVGGRIAFTTSRQQLWLVDADDAGSDRADGWRTPRLLDASAHERIEDLAWSPDGRWLAYAFPGTARTTAIKVAEAATGRTFPVTAPVLRDTLPAFDPAGRYLYFVGQRDLTPEHDQVEFEVGFPFGARPYAITLRADEPPPFTGAFGPEREPGPDGRVQVEIDAEGIERRVVPFPVREGRYAAVVGLPESVLLLTVPVAAPDPARPRAVPEGTVATVELDTGEVTDEYLGPVDELSTDPDGELLLYRHDHRLRVVRAGAPAEALAEYDHPQAPPGRQTGWIDLERVTVPFRPAAEWRQMFREAWRLQREGFWNAAMSGVDWPAVHDRYLPVLDLVATRSELSDLLWEMQGELATSHAYERGGDYGLPEGHQQGFLGVDWDPAQDADDHWRVARVLRGDPWDPRATSPLDRPGVCVLPGDRIVAVDGRPVGAAGPGELLTGLADREVELTVRRDGAAPRRIVVRAARDEARARYLDWLAANAAHVHDASHGRLGYLHVPDMFRTGYADFVRQFLAGLDREGLVVDVRFNGGGHVSPLLLDRLARRRVGEEHGRWSGALPYPLESPRGPMAVLVNDQTGSDGEIFAHAFRARRLGALVGTRTWGGTIATWPRHELVDGTVTTQPEFCYSFRDVGAGLENRGVEPDIEVDVPPVRSGPGEDPQLAAAVAHLLGVLATRDEPAAVPLTVGSPG</sequence>